<dbReference type="AlphaFoldDB" id="A0A1G8B2T3"/>
<evidence type="ECO:0000256" key="1">
    <source>
        <dbReference type="ARBA" id="ARBA00022448"/>
    </source>
</evidence>
<dbReference type="OrthoDB" id="5296765at2"/>
<dbReference type="FunFam" id="3.40.50.300:FF:000134">
    <property type="entry name" value="Iron-enterobactin ABC transporter ATP-binding protein"/>
    <property type="match status" value="1"/>
</dbReference>
<dbReference type="Pfam" id="PF00005">
    <property type="entry name" value="ABC_tran"/>
    <property type="match status" value="1"/>
</dbReference>
<dbReference type="STRING" id="399736.SAMN04489720_0614"/>
<proteinExistence type="predicted"/>
<name>A0A1G8B2T3_9MICO</name>
<organism evidence="5 6">
    <name type="scientific">Agrococcus jejuensis</name>
    <dbReference type="NCBI Taxonomy" id="399736"/>
    <lineage>
        <taxon>Bacteria</taxon>
        <taxon>Bacillati</taxon>
        <taxon>Actinomycetota</taxon>
        <taxon>Actinomycetes</taxon>
        <taxon>Micrococcales</taxon>
        <taxon>Microbacteriaceae</taxon>
        <taxon>Agrococcus</taxon>
    </lineage>
</organism>
<dbReference type="PANTHER" id="PTHR42794">
    <property type="entry name" value="HEMIN IMPORT ATP-BINDING PROTEIN HMUV"/>
    <property type="match status" value="1"/>
</dbReference>
<evidence type="ECO:0000256" key="2">
    <source>
        <dbReference type="ARBA" id="ARBA00022741"/>
    </source>
</evidence>
<dbReference type="InterPro" id="IPR027417">
    <property type="entry name" value="P-loop_NTPase"/>
</dbReference>
<reference evidence="6" key="1">
    <citation type="submission" date="2016-10" db="EMBL/GenBank/DDBJ databases">
        <authorList>
            <person name="Varghese N."/>
            <person name="Submissions S."/>
        </authorList>
    </citation>
    <scope>NUCLEOTIDE SEQUENCE [LARGE SCALE GENOMIC DNA]</scope>
    <source>
        <strain evidence="6">DSM 22002</strain>
    </source>
</reference>
<dbReference type="PROSITE" id="PS00211">
    <property type="entry name" value="ABC_TRANSPORTER_1"/>
    <property type="match status" value="1"/>
</dbReference>
<evidence type="ECO:0000256" key="3">
    <source>
        <dbReference type="ARBA" id="ARBA00022840"/>
    </source>
</evidence>
<dbReference type="RefSeq" id="WP_092502338.1">
    <property type="nucleotide sequence ID" value="NZ_LT629695.1"/>
</dbReference>
<dbReference type="PROSITE" id="PS50893">
    <property type="entry name" value="ABC_TRANSPORTER_2"/>
    <property type="match status" value="1"/>
</dbReference>
<keyword evidence="6" id="KW-1185">Reference proteome</keyword>
<feature type="domain" description="ABC transporter" evidence="4">
    <location>
        <begin position="5"/>
        <end position="239"/>
    </location>
</feature>
<dbReference type="InterPro" id="IPR017871">
    <property type="entry name" value="ABC_transporter-like_CS"/>
</dbReference>
<protein>
    <submittedName>
        <fullName evidence="5">Iron complex transport system ATP-binding protein</fullName>
    </submittedName>
</protein>
<dbReference type="Proteomes" id="UP000198822">
    <property type="component" value="Chromosome I"/>
</dbReference>
<dbReference type="GO" id="GO:0005524">
    <property type="term" value="F:ATP binding"/>
    <property type="evidence" value="ECO:0007669"/>
    <property type="project" value="UniProtKB-KW"/>
</dbReference>
<evidence type="ECO:0000313" key="5">
    <source>
        <dbReference type="EMBL" id="SDH26940.1"/>
    </source>
</evidence>
<accession>A0A1G8B2T3</accession>
<dbReference type="Gene3D" id="3.40.50.300">
    <property type="entry name" value="P-loop containing nucleotide triphosphate hydrolases"/>
    <property type="match status" value="1"/>
</dbReference>
<dbReference type="GO" id="GO:0016887">
    <property type="term" value="F:ATP hydrolysis activity"/>
    <property type="evidence" value="ECO:0007669"/>
    <property type="project" value="InterPro"/>
</dbReference>
<dbReference type="SMART" id="SM00382">
    <property type="entry name" value="AAA"/>
    <property type="match status" value="1"/>
</dbReference>
<keyword evidence="1" id="KW-0813">Transport</keyword>
<dbReference type="InterPro" id="IPR003439">
    <property type="entry name" value="ABC_transporter-like_ATP-bd"/>
</dbReference>
<evidence type="ECO:0000313" key="6">
    <source>
        <dbReference type="Proteomes" id="UP000198822"/>
    </source>
</evidence>
<sequence>MSGGLATQGLVVEVDGTRILHGIDLAVPSTGLTALVGPNGSGKSTLLRQLTGVESPTAGAVLLDGGDLHALGRRERARRIAVVEQEAASELALTCLEVALLGRMPHQGLLGSTSREDRRVAEDALERAGASAWADRSFASLSGGERQRVRLAAALAQEPSILVLDEPTNHLDVRASLETIALLRSLADDGVTVIAALHDLTLAGWADHVALLADGRLAAAGPVAEVLTAERIAAVYDVRAHVGPDPLTGRLAVTVALP</sequence>
<evidence type="ECO:0000259" key="4">
    <source>
        <dbReference type="PROSITE" id="PS50893"/>
    </source>
</evidence>
<dbReference type="PANTHER" id="PTHR42794:SF2">
    <property type="entry name" value="ABC TRANSPORTER ATP-BINDING PROTEIN"/>
    <property type="match status" value="1"/>
</dbReference>
<dbReference type="EMBL" id="LT629695">
    <property type="protein sequence ID" value="SDH26940.1"/>
    <property type="molecule type" value="Genomic_DNA"/>
</dbReference>
<dbReference type="SUPFAM" id="SSF52540">
    <property type="entry name" value="P-loop containing nucleoside triphosphate hydrolases"/>
    <property type="match status" value="1"/>
</dbReference>
<dbReference type="InterPro" id="IPR003593">
    <property type="entry name" value="AAA+_ATPase"/>
</dbReference>
<dbReference type="CDD" id="cd03214">
    <property type="entry name" value="ABC_Iron-Siderophores_B12_Hemin"/>
    <property type="match status" value="1"/>
</dbReference>
<keyword evidence="2" id="KW-0547">Nucleotide-binding</keyword>
<keyword evidence="3 5" id="KW-0067">ATP-binding</keyword>
<gene>
    <name evidence="5" type="ORF">SAMN04489720_0614</name>
</gene>